<dbReference type="AlphaFoldDB" id="A0AAV8HA19"/>
<dbReference type="InterPro" id="IPR002213">
    <property type="entry name" value="UDP_glucos_trans"/>
</dbReference>
<accession>A0AAV8HA19</accession>
<protein>
    <submittedName>
        <fullName evidence="4">Glycosyltransferase</fullName>
    </submittedName>
</protein>
<reference evidence="4" key="1">
    <citation type="submission" date="2022-08" db="EMBL/GenBank/DDBJ databases">
        <authorList>
            <person name="Marques A."/>
        </authorList>
    </citation>
    <scope>NUCLEOTIDE SEQUENCE</scope>
    <source>
        <strain evidence="4">RhyPub2mFocal</strain>
        <tissue evidence="4">Leaves</tissue>
    </source>
</reference>
<keyword evidence="3" id="KW-0328">Glycosyltransferase</keyword>
<dbReference type="PROSITE" id="PS00375">
    <property type="entry name" value="UDPGT"/>
    <property type="match status" value="1"/>
</dbReference>
<dbReference type="Pfam" id="PF00201">
    <property type="entry name" value="UDPGT"/>
    <property type="match status" value="1"/>
</dbReference>
<dbReference type="FunFam" id="3.40.50.2000:FF:000431">
    <property type="entry name" value="UDP-glycosyltransferase 90A1"/>
    <property type="match status" value="1"/>
</dbReference>
<dbReference type="PANTHER" id="PTHR48045">
    <property type="entry name" value="UDP-GLYCOSYLTRANSFERASE 72B1"/>
    <property type="match status" value="1"/>
</dbReference>
<dbReference type="InterPro" id="IPR035595">
    <property type="entry name" value="UDP_glycos_trans_CS"/>
</dbReference>
<organism evidence="4 5">
    <name type="scientific">Rhynchospora pubera</name>
    <dbReference type="NCBI Taxonomy" id="906938"/>
    <lineage>
        <taxon>Eukaryota</taxon>
        <taxon>Viridiplantae</taxon>
        <taxon>Streptophyta</taxon>
        <taxon>Embryophyta</taxon>
        <taxon>Tracheophyta</taxon>
        <taxon>Spermatophyta</taxon>
        <taxon>Magnoliopsida</taxon>
        <taxon>Liliopsida</taxon>
        <taxon>Poales</taxon>
        <taxon>Cyperaceae</taxon>
        <taxon>Cyperoideae</taxon>
        <taxon>Rhynchosporeae</taxon>
        <taxon>Rhynchospora</taxon>
    </lineage>
</organism>
<evidence type="ECO:0000256" key="2">
    <source>
        <dbReference type="ARBA" id="ARBA00022679"/>
    </source>
</evidence>
<evidence type="ECO:0000256" key="1">
    <source>
        <dbReference type="ARBA" id="ARBA00009995"/>
    </source>
</evidence>
<dbReference type="PANTHER" id="PTHR48045:SF31">
    <property type="entry name" value="UDP-GLYCOSYLTRANSFERASE 76B1-LIKE"/>
    <property type="match status" value="1"/>
</dbReference>
<keyword evidence="2 3" id="KW-0808">Transferase</keyword>
<proteinExistence type="inferred from homology"/>
<dbReference type="CDD" id="cd03784">
    <property type="entry name" value="GT1_Gtf-like"/>
    <property type="match status" value="1"/>
</dbReference>
<dbReference type="GO" id="GO:0008194">
    <property type="term" value="F:UDP-glycosyltransferase activity"/>
    <property type="evidence" value="ECO:0007669"/>
    <property type="project" value="InterPro"/>
</dbReference>
<evidence type="ECO:0000313" key="4">
    <source>
        <dbReference type="EMBL" id="KAJ4812611.1"/>
    </source>
</evidence>
<name>A0AAV8HA19_9POAL</name>
<comment type="caution">
    <text evidence="4">The sequence shown here is derived from an EMBL/GenBank/DDBJ whole genome shotgun (WGS) entry which is preliminary data.</text>
</comment>
<dbReference type="Proteomes" id="UP001140206">
    <property type="component" value="Chromosome 1"/>
</dbReference>
<comment type="similarity">
    <text evidence="1 3">Belongs to the UDP-glycosyltransferase family.</text>
</comment>
<dbReference type="Gene3D" id="3.40.50.2000">
    <property type="entry name" value="Glycogen Phosphorylase B"/>
    <property type="match status" value="1"/>
</dbReference>
<sequence>MVRGLAWTDEIKRALPEEQGRIISWAPQHKVLAHRAVGCFVTHSGWNSTLESIVEGVPMLCWPFFLDQQINSRFVSEIWQVGLDMKDIRNRDVVEKMVREMMEGESAARFRKSARDLADAVKESISDGGSSFREFHRLIEDIKSMSIGQ</sequence>
<gene>
    <name evidence="4" type="ORF">LUZ62_025177</name>
</gene>
<evidence type="ECO:0000313" key="5">
    <source>
        <dbReference type="Proteomes" id="UP001140206"/>
    </source>
</evidence>
<dbReference type="SUPFAM" id="SSF53756">
    <property type="entry name" value="UDP-Glycosyltransferase/glycogen phosphorylase"/>
    <property type="match status" value="1"/>
</dbReference>
<evidence type="ECO:0000256" key="3">
    <source>
        <dbReference type="RuleBase" id="RU003718"/>
    </source>
</evidence>
<keyword evidence="5" id="KW-1185">Reference proteome</keyword>
<dbReference type="EMBL" id="JAMFTS010000001">
    <property type="protein sequence ID" value="KAJ4812611.1"/>
    <property type="molecule type" value="Genomic_DNA"/>
</dbReference>